<accession>N8WP60</accession>
<name>N8WP60_9GAMM</name>
<reference evidence="4 5" key="1">
    <citation type="submission" date="2013-02" db="EMBL/GenBank/DDBJ databases">
        <title>The Genome Sequence of Acinetobacter schindleri NIPH 900.</title>
        <authorList>
            <consortium name="The Broad Institute Genome Sequencing Platform"/>
            <consortium name="The Broad Institute Genome Sequencing Center for Infectious Disease"/>
            <person name="Cerqueira G."/>
            <person name="Feldgarden M."/>
            <person name="Courvalin P."/>
            <person name="Perichon B."/>
            <person name="Grillot-Courvalin C."/>
            <person name="Clermont D."/>
            <person name="Rocha E."/>
            <person name="Yoon E.-J."/>
            <person name="Nemec A."/>
            <person name="Walker B."/>
            <person name="Young S.K."/>
            <person name="Zeng Q."/>
            <person name="Gargeya S."/>
            <person name="Fitzgerald M."/>
            <person name="Haas B."/>
            <person name="Abouelleil A."/>
            <person name="Alvarado L."/>
            <person name="Arachchi H.M."/>
            <person name="Berlin A.M."/>
            <person name="Chapman S.B."/>
            <person name="Dewar J."/>
            <person name="Goldberg J."/>
            <person name="Griggs A."/>
            <person name="Gujja S."/>
            <person name="Hansen M."/>
            <person name="Howarth C."/>
            <person name="Imamovic A."/>
            <person name="Larimer J."/>
            <person name="McCowan C."/>
            <person name="Murphy C."/>
            <person name="Neiman D."/>
            <person name="Pearson M."/>
            <person name="Priest M."/>
            <person name="Roberts A."/>
            <person name="Saif S."/>
            <person name="Shea T."/>
            <person name="Sisk P."/>
            <person name="Sykes S."/>
            <person name="Wortman J."/>
            <person name="Nusbaum C."/>
            <person name="Birren B."/>
        </authorList>
    </citation>
    <scope>NUCLEOTIDE SEQUENCE [LARGE SCALE GENOMIC DNA]</scope>
    <source>
        <strain evidence="4 5">NIPH 900</strain>
    </source>
</reference>
<feature type="DNA-binding region" description="H-T-H motif" evidence="2">
    <location>
        <begin position="46"/>
        <end position="65"/>
    </location>
</feature>
<dbReference type="InterPro" id="IPR009057">
    <property type="entry name" value="Homeodomain-like_sf"/>
</dbReference>
<comment type="caution">
    <text evidence="4">The sequence shown here is derived from an EMBL/GenBank/DDBJ whole genome shotgun (WGS) entry which is preliminary data.</text>
</comment>
<dbReference type="PANTHER" id="PTHR43479:SF12">
    <property type="entry name" value="TRANSCRIPTIONAL REGULATORY PROTEIN"/>
    <property type="match status" value="1"/>
</dbReference>
<dbReference type="InterPro" id="IPR001647">
    <property type="entry name" value="HTH_TetR"/>
</dbReference>
<evidence type="ECO:0000313" key="4">
    <source>
        <dbReference type="EMBL" id="ENV13751.1"/>
    </source>
</evidence>
<protein>
    <recommendedName>
        <fullName evidence="3">HTH tetR-type domain-containing protein</fullName>
    </recommendedName>
</protein>
<dbReference type="PATRIC" id="fig|1217675.3.peg.822"/>
<dbReference type="PANTHER" id="PTHR43479">
    <property type="entry name" value="ACREF/ENVCD OPERON REPRESSOR-RELATED"/>
    <property type="match status" value="1"/>
</dbReference>
<dbReference type="EMBL" id="APPI01000012">
    <property type="protein sequence ID" value="ENV13751.1"/>
    <property type="molecule type" value="Genomic_DNA"/>
</dbReference>
<dbReference type="Pfam" id="PF00440">
    <property type="entry name" value="TetR_N"/>
    <property type="match status" value="1"/>
</dbReference>
<proteinExistence type="predicted"/>
<keyword evidence="5" id="KW-1185">Reference proteome</keyword>
<dbReference type="PRINTS" id="PR00455">
    <property type="entry name" value="HTHTETR"/>
</dbReference>
<dbReference type="InterPro" id="IPR025722">
    <property type="entry name" value="TetR"/>
</dbReference>
<dbReference type="HOGENOM" id="CLU_091262_0_0_6"/>
<dbReference type="Proteomes" id="UP000018438">
    <property type="component" value="Unassembled WGS sequence"/>
</dbReference>
<dbReference type="SUPFAM" id="SSF46689">
    <property type="entry name" value="Homeodomain-like"/>
    <property type="match status" value="1"/>
</dbReference>
<evidence type="ECO:0000256" key="2">
    <source>
        <dbReference type="PROSITE-ProRule" id="PRU00335"/>
    </source>
</evidence>
<organism evidence="4 5">
    <name type="scientific">Acinetobacter schindleri NIPH 900</name>
    <dbReference type="NCBI Taxonomy" id="1217675"/>
    <lineage>
        <taxon>Bacteria</taxon>
        <taxon>Pseudomonadati</taxon>
        <taxon>Pseudomonadota</taxon>
        <taxon>Gammaproteobacteria</taxon>
        <taxon>Moraxellales</taxon>
        <taxon>Moraxellaceae</taxon>
        <taxon>Acinetobacter</taxon>
    </lineage>
</organism>
<evidence type="ECO:0000313" key="5">
    <source>
        <dbReference type="Proteomes" id="UP000018438"/>
    </source>
</evidence>
<keyword evidence="1 2" id="KW-0238">DNA-binding</keyword>
<sequence length="255" mass="30234">MRCWCVRVYELNGYFRMSQTKTLKTKERILQLSLQLFNERGERSVTTNHIAAELGMSPGNLYYHFRNKNEIIKELMEQYQKETLEMLALPDDRPLDANDKIHYFQVLSSQLWAYRFLHRDVYHLVENNEDFRKLYPRFAGEVMQQGQKIYKAFVNAGLMEMTDSEIEALIINLWIVLTNWTNFLYMSGHITDSNHLEEKWVWQALRQMVFLEGAYLRGESRHTYESLLNSFGSSELFASLSSAKDRETEQTIQNN</sequence>
<dbReference type="InterPro" id="IPR050624">
    <property type="entry name" value="HTH-type_Tx_Regulator"/>
</dbReference>
<dbReference type="AlphaFoldDB" id="N8WP60"/>
<gene>
    <name evidence="4" type="ORF">F965_00849</name>
</gene>
<evidence type="ECO:0000259" key="3">
    <source>
        <dbReference type="PROSITE" id="PS50977"/>
    </source>
</evidence>
<evidence type="ECO:0000256" key="1">
    <source>
        <dbReference type="ARBA" id="ARBA00023125"/>
    </source>
</evidence>
<feature type="domain" description="HTH tetR-type" evidence="3">
    <location>
        <begin position="23"/>
        <end position="83"/>
    </location>
</feature>
<dbReference type="Gene3D" id="1.10.357.10">
    <property type="entry name" value="Tetracycline Repressor, domain 2"/>
    <property type="match status" value="1"/>
</dbReference>
<dbReference type="GO" id="GO:0003677">
    <property type="term" value="F:DNA binding"/>
    <property type="evidence" value="ECO:0007669"/>
    <property type="project" value="UniProtKB-UniRule"/>
</dbReference>
<dbReference type="Pfam" id="PF13972">
    <property type="entry name" value="TetR"/>
    <property type="match status" value="1"/>
</dbReference>
<dbReference type="PROSITE" id="PS50977">
    <property type="entry name" value="HTH_TETR_2"/>
    <property type="match status" value="1"/>
</dbReference>